<evidence type="ECO:0000313" key="2">
    <source>
        <dbReference type="Proteomes" id="UP000588369"/>
    </source>
</evidence>
<dbReference type="RefSeq" id="WP_143252502.1">
    <property type="nucleotide sequence ID" value="NZ_JABAGI010000001.1"/>
</dbReference>
<dbReference type="AlphaFoldDB" id="A0A7X9NQR5"/>
<proteinExistence type="predicted"/>
<sequence>MNKVGIWRRCRIVLFDMRESGEYRGHGGRILAVIMDRVEIGLRGGCGERAPSFVGTFYALPFIYDWSLQSRIVRPLVAQGFARRRQLRLTCPHREETSAFRFFPDRRNPV</sequence>
<name>A0A7X9NQR5_9BIFI</name>
<evidence type="ECO:0000313" key="1">
    <source>
        <dbReference type="EMBL" id="NME61529.1"/>
    </source>
</evidence>
<dbReference type="GeneID" id="78110635"/>
<accession>A0A7X9NQR5</accession>
<dbReference type="Proteomes" id="UP000588369">
    <property type="component" value="Unassembled WGS sequence"/>
</dbReference>
<protein>
    <submittedName>
        <fullName evidence="1">Uncharacterized protein</fullName>
    </submittedName>
</protein>
<reference evidence="1 2" key="1">
    <citation type="submission" date="2020-04" db="EMBL/GenBank/DDBJ databases">
        <authorList>
            <person name="Hitch T.C.A."/>
            <person name="Wylensek D."/>
            <person name="Clavel T."/>
        </authorList>
    </citation>
    <scope>NUCLEOTIDE SEQUENCE [LARGE SCALE GENOMIC DNA]</scope>
    <source>
        <strain evidence="1 2">BSM-130-P53-3C</strain>
    </source>
</reference>
<gene>
    <name evidence="1" type="ORF">HF844_01730</name>
</gene>
<comment type="caution">
    <text evidence="1">The sequence shown here is derived from an EMBL/GenBank/DDBJ whole genome shotgun (WGS) entry which is preliminary data.</text>
</comment>
<dbReference type="EMBL" id="JABAGI010000001">
    <property type="protein sequence ID" value="NME61529.1"/>
    <property type="molecule type" value="Genomic_DNA"/>
</dbReference>
<organism evidence="1 2">
    <name type="scientific">Bifidobacterium thermophilum</name>
    <dbReference type="NCBI Taxonomy" id="33905"/>
    <lineage>
        <taxon>Bacteria</taxon>
        <taxon>Bacillati</taxon>
        <taxon>Actinomycetota</taxon>
        <taxon>Actinomycetes</taxon>
        <taxon>Bifidobacteriales</taxon>
        <taxon>Bifidobacteriaceae</taxon>
        <taxon>Bifidobacterium</taxon>
    </lineage>
</organism>